<reference evidence="1" key="1">
    <citation type="journal article" date="2020" name="Stud. Mycol.">
        <title>101 Dothideomycetes genomes: a test case for predicting lifestyles and emergence of pathogens.</title>
        <authorList>
            <person name="Haridas S."/>
            <person name="Albert R."/>
            <person name="Binder M."/>
            <person name="Bloem J."/>
            <person name="Labutti K."/>
            <person name="Salamov A."/>
            <person name="Andreopoulos B."/>
            <person name="Baker S."/>
            <person name="Barry K."/>
            <person name="Bills G."/>
            <person name="Bluhm B."/>
            <person name="Cannon C."/>
            <person name="Castanera R."/>
            <person name="Culley D."/>
            <person name="Daum C."/>
            <person name="Ezra D."/>
            <person name="Gonzalez J."/>
            <person name="Henrissat B."/>
            <person name="Kuo A."/>
            <person name="Liang C."/>
            <person name="Lipzen A."/>
            <person name="Lutzoni F."/>
            <person name="Magnuson J."/>
            <person name="Mondo S."/>
            <person name="Nolan M."/>
            <person name="Ohm R."/>
            <person name="Pangilinan J."/>
            <person name="Park H.-J."/>
            <person name="Ramirez L."/>
            <person name="Alfaro M."/>
            <person name="Sun H."/>
            <person name="Tritt A."/>
            <person name="Yoshinaga Y."/>
            <person name="Zwiers L.-H."/>
            <person name="Turgeon B."/>
            <person name="Goodwin S."/>
            <person name="Spatafora J."/>
            <person name="Crous P."/>
            <person name="Grigoriev I."/>
        </authorList>
    </citation>
    <scope>NUCLEOTIDE SEQUENCE</scope>
    <source>
        <strain evidence="1">CBS 113979</strain>
    </source>
</reference>
<dbReference type="Proteomes" id="UP000800041">
    <property type="component" value="Unassembled WGS sequence"/>
</dbReference>
<sequence length="83" mass="9566">MPPSRTSKLSREDRRVLLSSRIQEQGFVEDMPCSNCERQNIECRSSPNSNSCAECVRRGLSSCDLVVLPSTCEYFRFLPRSRY</sequence>
<gene>
    <name evidence="1" type="ORF">K402DRAFT_343921</name>
</gene>
<dbReference type="EMBL" id="ML977230">
    <property type="protein sequence ID" value="KAF1980672.1"/>
    <property type="molecule type" value="Genomic_DNA"/>
</dbReference>
<name>A0A6G1GII8_9PEZI</name>
<evidence type="ECO:0000313" key="1">
    <source>
        <dbReference type="EMBL" id="KAF1980672.1"/>
    </source>
</evidence>
<evidence type="ECO:0000313" key="2">
    <source>
        <dbReference type="Proteomes" id="UP000800041"/>
    </source>
</evidence>
<dbReference type="AlphaFoldDB" id="A0A6G1GII8"/>
<evidence type="ECO:0008006" key="3">
    <source>
        <dbReference type="Google" id="ProtNLM"/>
    </source>
</evidence>
<accession>A0A6G1GII8</accession>
<proteinExistence type="predicted"/>
<keyword evidence="2" id="KW-1185">Reference proteome</keyword>
<protein>
    <recommendedName>
        <fullName evidence="3">Zn(2)-C6 fungal-type domain-containing protein</fullName>
    </recommendedName>
</protein>
<organism evidence="1 2">
    <name type="scientific">Aulographum hederae CBS 113979</name>
    <dbReference type="NCBI Taxonomy" id="1176131"/>
    <lineage>
        <taxon>Eukaryota</taxon>
        <taxon>Fungi</taxon>
        <taxon>Dikarya</taxon>
        <taxon>Ascomycota</taxon>
        <taxon>Pezizomycotina</taxon>
        <taxon>Dothideomycetes</taxon>
        <taxon>Pleosporomycetidae</taxon>
        <taxon>Aulographales</taxon>
        <taxon>Aulographaceae</taxon>
    </lineage>
</organism>